<proteinExistence type="predicted"/>
<dbReference type="InterPro" id="IPR015424">
    <property type="entry name" value="PyrdxlP-dep_Trfase"/>
</dbReference>
<gene>
    <name evidence="4" type="ORF">BMF94_0882</name>
</gene>
<dbReference type="Gene3D" id="3.40.640.10">
    <property type="entry name" value="Type I PLP-dependent aspartate aminotransferase-like (Major domain)"/>
    <property type="match status" value="1"/>
</dbReference>
<dbReference type="Pfam" id="PF03473">
    <property type="entry name" value="MOSC"/>
    <property type="match status" value="1"/>
</dbReference>
<name>A0A2S5BHA4_9BASI</name>
<dbReference type="STRING" id="741276.A0A2S5BHA4"/>
<dbReference type="EMBL" id="PJQD01000008">
    <property type="protein sequence ID" value="POY76159.1"/>
    <property type="molecule type" value="Genomic_DNA"/>
</dbReference>
<dbReference type="PROSITE" id="PS51340">
    <property type="entry name" value="MOSC"/>
    <property type="match status" value="1"/>
</dbReference>
<organism evidence="4 5">
    <name type="scientific">Rhodotorula taiwanensis</name>
    <dbReference type="NCBI Taxonomy" id="741276"/>
    <lineage>
        <taxon>Eukaryota</taxon>
        <taxon>Fungi</taxon>
        <taxon>Dikarya</taxon>
        <taxon>Basidiomycota</taxon>
        <taxon>Pucciniomycotina</taxon>
        <taxon>Microbotryomycetes</taxon>
        <taxon>Sporidiobolales</taxon>
        <taxon>Sporidiobolaceae</taxon>
        <taxon>Rhodotorula</taxon>
    </lineage>
</organism>
<dbReference type="InterPro" id="IPR000192">
    <property type="entry name" value="Aminotrans_V_dom"/>
</dbReference>
<dbReference type="InterPro" id="IPR005303">
    <property type="entry name" value="MOCOS_middle"/>
</dbReference>
<reference evidence="4 5" key="1">
    <citation type="journal article" date="2018" name="Front. Microbiol.">
        <title>Prospects for Fungal Bioremediation of Acidic Radioactive Waste Sites: Characterization and Genome Sequence of Rhodotorula taiwanensis MD1149.</title>
        <authorList>
            <person name="Tkavc R."/>
            <person name="Matrosova V.Y."/>
            <person name="Grichenko O.E."/>
            <person name="Gostincar C."/>
            <person name="Volpe R.P."/>
            <person name="Klimenkova P."/>
            <person name="Gaidamakova E.K."/>
            <person name="Zhou C.E."/>
            <person name="Stewart B.J."/>
            <person name="Lyman M.G."/>
            <person name="Malfatti S.A."/>
            <person name="Rubinfeld B."/>
            <person name="Courtot M."/>
            <person name="Singh J."/>
            <person name="Dalgard C.L."/>
            <person name="Hamilton T."/>
            <person name="Frey K.G."/>
            <person name="Gunde-Cimerman N."/>
            <person name="Dugan L."/>
            <person name="Daly M.J."/>
        </authorList>
    </citation>
    <scope>NUCLEOTIDE SEQUENCE [LARGE SCALE GENOMIC DNA]</scope>
    <source>
        <strain evidence="4 5">MD1149</strain>
    </source>
</reference>
<dbReference type="AlphaFoldDB" id="A0A2S5BHA4"/>
<feature type="region of interest" description="Disordered" evidence="2">
    <location>
        <begin position="1"/>
        <end position="34"/>
    </location>
</feature>
<dbReference type="OrthoDB" id="10264306at2759"/>
<dbReference type="GO" id="GO:0003824">
    <property type="term" value="F:catalytic activity"/>
    <property type="evidence" value="ECO:0007669"/>
    <property type="project" value="InterPro"/>
</dbReference>
<dbReference type="InterPro" id="IPR005302">
    <property type="entry name" value="MoCF_Sase_C"/>
</dbReference>
<feature type="region of interest" description="Disordered" evidence="2">
    <location>
        <begin position="688"/>
        <end position="711"/>
    </location>
</feature>
<feature type="domain" description="MOSC" evidence="3">
    <location>
        <begin position="767"/>
        <end position="954"/>
    </location>
</feature>
<dbReference type="PANTHER" id="PTHR14237">
    <property type="entry name" value="MOLYBDOPTERIN COFACTOR SULFURASE MOSC"/>
    <property type="match status" value="1"/>
</dbReference>
<dbReference type="GO" id="GO:0030151">
    <property type="term" value="F:molybdenum ion binding"/>
    <property type="evidence" value="ECO:0007669"/>
    <property type="project" value="InterPro"/>
</dbReference>
<dbReference type="GO" id="GO:0030170">
    <property type="term" value="F:pyridoxal phosphate binding"/>
    <property type="evidence" value="ECO:0007669"/>
    <property type="project" value="InterPro"/>
</dbReference>
<feature type="compositionally biased region" description="Basic and acidic residues" evidence="2">
    <location>
        <begin position="759"/>
        <end position="769"/>
    </location>
</feature>
<feature type="compositionally biased region" description="Polar residues" evidence="2">
    <location>
        <begin position="10"/>
        <end position="19"/>
    </location>
</feature>
<dbReference type="Pfam" id="PF00266">
    <property type="entry name" value="Aminotran_5"/>
    <property type="match status" value="1"/>
</dbReference>
<feature type="region of interest" description="Disordered" evidence="2">
    <location>
        <begin position="754"/>
        <end position="774"/>
    </location>
</feature>
<sequence length="956" mass="102871">MPRPRIRSPSVDSATSRHPTASADDSAESRNDHHTADLEHAAWVRQQYPALKDTVYLDHAAAPPAPAGPLTALATSIQSHLFSNPHSASTAGVETGLLVERTRTRVLQDLFNVPDDRLAEWDVVFTHGGATQGIKLIGDAWNWRASGEEADSALEYLVESHTSLVGLRGYPLKEGRTVRAHSCPRRLLRSASASAATQSPCTKAAPTLYTYPAQCNATGARLGLRFCAQIKRANPRAKVLVDAAAYCSTSVLDLGAVPPEEAPDFVVASVYKIFGFPTSLGLLLVRRASAHLLKHSPYFGGGTISSLSLSSPFSHAPRLQFASGSSGPSSLGSPSVPDVTATDIHTILEAGTPPFLEIVALSHAFDWLDRTTNGEGLGAVSRRTARLRRKLVQELASLKHGDGSELFVEHSAFHEEEEEVAAEKAGLPHGGALEEPGPILGFALRLPRSRQRQNASPGAAGEANASSSAIDFRSRFVGHVALSRLALVNGIALRSGGLCNTGVWSKIWGFGDDALRELERSGRKCWDEEEFAPFAPYRPLGITRVSLGMASTMDDVRAFVAFVKKFFVDSSISPPLRSSVACLDQPSPADHRRRRAKLTEVMLYPIKSCSAQTLSTGESWSLTSAGLLYDREFMLVSASTGRALSQKRYPRMALIRPGIDLAEGVLVVEAPGMPTLVLPLTVRDDQRCKLDDGPLPPTPPLSEEESSDAGLGAGPVVGAAAQMTNLCGLSVESVRVSAEADAWFTSFLNASDRTSAAKQPERAVPRRDTLGPGPVELHRLPAEGSRHAHFDTANGPPLPLRLSNESPFLLVSEESLDELNSWIGHETDPVRAQAFRPNLVVGRSACSSSDGDAEKAQLPPFWEERIDRFSVGSDEIEGQSFSTLGKCRRCLMVAVDQTTGERVAEPLQTLTQRKKAADTGRVEFGMHCMWREPVGITASLQPATVTVGDEVWFSVV</sequence>
<evidence type="ECO:0000313" key="5">
    <source>
        <dbReference type="Proteomes" id="UP000237144"/>
    </source>
</evidence>
<dbReference type="SUPFAM" id="SSF141673">
    <property type="entry name" value="MOSC N-terminal domain-like"/>
    <property type="match status" value="1"/>
</dbReference>
<dbReference type="Proteomes" id="UP000237144">
    <property type="component" value="Unassembled WGS sequence"/>
</dbReference>
<dbReference type="GO" id="GO:0006777">
    <property type="term" value="P:Mo-molybdopterin cofactor biosynthetic process"/>
    <property type="evidence" value="ECO:0007669"/>
    <property type="project" value="UniProtKB-KW"/>
</dbReference>
<keyword evidence="5" id="KW-1185">Reference proteome</keyword>
<dbReference type="SUPFAM" id="SSF53383">
    <property type="entry name" value="PLP-dependent transferases"/>
    <property type="match status" value="1"/>
</dbReference>
<comment type="caution">
    <text evidence="4">The sequence shown here is derived from an EMBL/GenBank/DDBJ whole genome shotgun (WGS) entry which is preliminary data.</text>
</comment>
<evidence type="ECO:0000313" key="4">
    <source>
        <dbReference type="EMBL" id="POY76159.1"/>
    </source>
</evidence>
<evidence type="ECO:0000259" key="3">
    <source>
        <dbReference type="PROSITE" id="PS51340"/>
    </source>
</evidence>
<evidence type="ECO:0000256" key="1">
    <source>
        <dbReference type="ARBA" id="ARBA00023150"/>
    </source>
</evidence>
<dbReference type="PANTHER" id="PTHR14237:SF80">
    <property type="entry name" value="MOLYBDENUM COFACTOR SULFURASE"/>
    <property type="match status" value="1"/>
</dbReference>
<accession>A0A2S5BHA4</accession>
<protein>
    <recommendedName>
        <fullName evidence="3">MOSC domain-containing protein</fullName>
    </recommendedName>
</protein>
<dbReference type="Pfam" id="PF03476">
    <property type="entry name" value="MOSC_N"/>
    <property type="match status" value="1"/>
</dbReference>
<keyword evidence="1" id="KW-0501">Molybdenum cofactor biosynthesis</keyword>
<evidence type="ECO:0000256" key="2">
    <source>
        <dbReference type="SAM" id="MobiDB-lite"/>
    </source>
</evidence>
<dbReference type="InterPro" id="IPR015421">
    <property type="entry name" value="PyrdxlP-dep_Trfase_major"/>
</dbReference>